<dbReference type="Proteomes" id="UP000276133">
    <property type="component" value="Unassembled WGS sequence"/>
</dbReference>
<dbReference type="EC" id="4.1.1.65" evidence="13"/>
<gene>
    <name evidence="15" type="ORF">BpHYR1_012229</name>
</gene>
<comment type="PTM">
    <text evidence="13">Is synthesized initially as an inactive proenzyme. Formation of the active enzyme involves a self-maturation process in which the active site pyruvoyl group is generated from an internal serine residue via an autocatalytic post-translational modification. Two non-identical subunits are generated from the proenzyme in this reaction, and the pyruvate is formed at the N-terminus of the alpha chain, which is derived from the carboxyl end of the proenzyme. The autoendoproteolytic cleavage occurs by a canonical serine protease mechanism, in which the side chain hydroxyl group of the serine supplies its oxygen atom to form the C-terminus of the beta chain, while the remainder of the serine residue undergoes an oxidative deamination to produce ammonia and the pyruvoyl prosthetic group on the alpha chain. During this reaction, the Ser that is part of the protease active site of the proenzyme becomes the pyruvoyl prosthetic group, which constitutes an essential element of the active site of the mature decarboxylase.</text>
</comment>
<dbReference type="GO" id="GO:0016540">
    <property type="term" value="P:protein autoprocessing"/>
    <property type="evidence" value="ECO:0007669"/>
    <property type="project" value="UniProtKB-UniRule"/>
</dbReference>
<evidence type="ECO:0000256" key="7">
    <source>
        <dbReference type="ARBA" id="ARBA00023136"/>
    </source>
</evidence>
<evidence type="ECO:0000256" key="5">
    <source>
        <dbReference type="ARBA" id="ARBA00022989"/>
    </source>
</evidence>
<proteinExistence type="inferred from homology"/>
<evidence type="ECO:0000256" key="9">
    <source>
        <dbReference type="ARBA" id="ARBA00023239"/>
    </source>
</evidence>
<feature type="transmembrane region" description="Helical" evidence="14">
    <location>
        <begin position="59"/>
        <end position="76"/>
    </location>
</feature>
<protein>
    <recommendedName>
        <fullName evidence="13">Phosphatidylserine decarboxylase proenzyme, mitochondrial</fullName>
        <ecNumber evidence="13">4.1.1.65</ecNumber>
    </recommendedName>
    <component>
        <recommendedName>
            <fullName evidence="13">Phosphatidylserine decarboxylase beta chain</fullName>
        </recommendedName>
    </component>
    <component>
        <recommendedName>
            <fullName evidence="13">Phosphatidylserine decarboxylase alpha chain</fullName>
        </recommendedName>
    </component>
</protein>
<comment type="subunit">
    <text evidence="13">Heterodimer of a large membrane-associated beta subunit and a small pyruvoyl-containing alpha subunit.</text>
</comment>
<comment type="function">
    <text evidence="12">Catalyzes the formation of phosphatidylethanolamine (PtdEtn) from phosphatidylserine (PtdSer). Plays a central role in phospholipid metabolism and in the interorganelle trafficking of phosphatidylserine. May be involved in lipid droplet biogenesis at the endoplasmic reticulum membrane.</text>
</comment>
<keyword evidence="11 13" id="KW-0670">Pyruvate</keyword>
<evidence type="ECO:0000256" key="11">
    <source>
        <dbReference type="ARBA" id="ARBA00023317"/>
    </source>
</evidence>
<feature type="transmembrane region" description="Helical" evidence="14">
    <location>
        <begin position="21"/>
        <end position="47"/>
    </location>
</feature>
<keyword evidence="10 13" id="KW-1208">Phospholipid metabolism</keyword>
<keyword evidence="4 13" id="KW-0210">Decarboxylase</keyword>
<evidence type="ECO:0000256" key="6">
    <source>
        <dbReference type="ARBA" id="ARBA00023098"/>
    </source>
</evidence>
<evidence type="ECO:0000256" key="8">
    <source>
        <dbReference type="ARBA" id="ARBA00023209"/>
    </source>
</evidence>
<evidence type="ECO:0000256" key="1">
    <source>
        <dbReference type="ARBA" id="ARBA00005189"/>
    </source>
</evidence>
<feature type="site" description="Cleavage (non-hydrolytic); by autocatalysis" evidence="13">
    <location>
        <begin position="495"/>
        <end position="496"/>
    </location>
</feature>
<evidence type="ECO:0000256" key="14">
    <source>
        <dbReference type="SAM" id="Phobius"/>
    </source>
</evidence>
<evidence type="ECO:0000256" key="2">
    <source>
        <dbReference type="ARBA" id="ARBA00022516"/>
    </source>
</evidence>
<feature type="chain" id="PRO_5023398995" description="Phosphatidylserine decarboxylase beta chain" evidence="13">
    <location>
        <begin position="1"/>
        <end position="495"/>
    </location>
</feature>
<comment type="pathway">
    <text evidence="13">Phospholipid metabolism; phosphatidylethanolamine biosynthesis; phosphatidylethanolamine from CDP-diacylglycerol: step 2/2.</text>
</comment>
<evidence type="ECO:0000256" key="10">
    <source>
        <dbReference type="ARBA" id="ARBA00023264"/>
    </source>
</evidence>
<dbReference type="EMBL" id="REGN01005702">
    <property type="protein sequence ID" value="RNA12378.1"/>
    <property type="molecule type" value="Genomic_DNA"/>
</dbReference>
<feature type="topological domain" description="Mitochondrial matrix" evidence="13">
    <location>
        <begin position="1"/>
        <end position="146"/>
    </location>
</feature>
<dbReference type="AlphaFoldDB" id="A0A3M7QN52"/>
<dbReference type="UniPathway" id="UPA00558">
    <property type="reaction ID" value="UER00616"/>
</dbReference>
<keyword evidence="13" id="KW-0496">Mitochondrion</keyword>
<feature type="active site" description="Schiff-base intermediate with substrate; via pyruvic acid; for decarboxylase activity" evidence="13">
    <location>
        <position position="496"/>
    </location>
</feature>
<evidence type="ECO:0000313" key="15">
    <source>
        <dbReference type="EMBL" id="RNA12378.1"/>
    </source>
</evidence>
<comment type="subcellular location">
    <molecule>Phosphatidylserine decarboxylase beta chain</molecule>
    <subcellularLocation>
        <location evidence="13">Mitochondrion inner membrane</location>
        <topology evidence="13">Single-pass membrane protein</topology>
        <orientation evidence="13">Intermembrane side</orientation>
    </subcellularLocation>
</comment>
<keyword evidence="2 13" id="KW-0444">Lipid biosynthesis</keyword>
<organism evidence="15 16">
    <name type="scientific">Brachionus plicatilis</name>
    <name type="common">Marine rotifer</name>
    <name type="synonym">Brachionus muelleri</name>
    <dbReference type="NCBI Taxonomy" id="10195"/>
    <lineage>
        <taxon>Eukaryota</taxon>
        <taxon>Metazoa</taxon>
        <taxon>Spiralia</taxon>
        <taxon>Gnathifera</taxon>
        <taxon>Rotifera</taxon>
        <taxon>Eurotatoria</taxon>
        <taxon>Monogononta</taxon>
        <taxon>Pseudotrocha</taxon>
        <taxon>Ploima</taxon>
        <taxon>Brachionidae</taxon>
        <taxon>Brachionus</taxon>
    </lineage>
</organism>
<comment type="pathway">
    <text evidence="1">Lipid metabolism.</text>
</comment>
<evidence type="ECO:0000256" key="13">
    <source>
        <dbReference type="HAMAP-Rule" id="MF_03208"/>
    </source>
</evidence>
<dbReference type="InterPro" id="IPR033177">
    <property type="entry name" value="PSD-B"/>
</dbReference>
<keyword evidence="6 13" id="KW-0443">Lipid metabolism</keyword>
<comment type="similarity">
    <text evidence="13">Belongs to the phosphatidylserine decarboxylase family. PSD-B subfamily. Eukaryotic type I sub-subfamily.</text>
</comment>
<evidence type="ECO:0000256" key="4">
    <source>
        <dbReference type="ARBA" id="ARBA00022793"/>
    </source>
</evidence>
<comment type="subcellular location">
    <molecule>Phosphatidylserine decarboxylase alpha chain</molecule>
    <subcellularLocation>
        <location evidence="13">Mitochondrion inner membrane</location>
        <topology evidence="13">Peripheral membrane protein</topology>
        <orientation evidence="13">Intermembrane side</orientation>
    </subcellularLocation>
    <text evidence="13">Anchored to the mitochondrial inner membrane through its interaction with the integral membrane beta chain.</text>
</comment>
<feature type="chain" id="PRO_5023398994" description="Phosphatidylserine decarboxylase alpha chain" evidence="13">
    <location>
        <begin position="496"/>
        <end position="533"/>
    </location>
</feature>
<keyword evidence="13" id="KW-0999">Mitochondrion inner membrane</keyword>
<dbReference type="OrthoDB" id="4330at2759"/>
<name>A0A3M7QN52_BRAPC</name>
<sequence>MKRVGKPNDRITRTFTRTRNAIHGCHLSILFAVVIGNNFFDLVLFYLDTVYQQVDSQLVAFYTILTVALSVLLLSFHKQSRHLLISATTNTSSKCIQCIQKIKLSNFKSQKIVNPLSKTKNVKLKRLRISIARASVTCTNYLVKPILSTTVTTMKKTTSQLRRAYNSSYDLNHKSGFQTSQTVPCLNDHHGMGGSLRRTKSLPKIYNSRVRLYKKLPLRTMSRAWGTINSINLPVWCRKPCYHFYSWVFNCNLDEIDIQDLNEYKNLSEFFRRGLKPDARVIDNSSCLISPCDGRILHHGVCDKGYLEQVKGVNYSLKAFLGEQTWPKNSDVNNNGDKFKIEELHENHELYEKSILYNPENSLYHCIIYLAPGDYHRFHSPADWTIYYRRHFPGELFSVNPSVARWLQGLFNLNERVVYYGEWKYGFFSMAAVGATNVGSIRVYMDEGLTTNNKTPGSFEHDLERNFCGTSFSNSGQLKGVKIKRGDNFGEFNLGSTIVLVFEGPKNFDFNISQGDKVLFGSQLGCGTQKTFL</sequence>
<dbReference type="InterPro" id="IPR033661">
    <property type="entry name" value="PSD_type1_euk"/>
</dbReference>
<keyword evidence="5 13" id="KW-1133">Transmembrane helix</keyword>
<feature type="modified residue" description="Pyruvic acid (Ser); by autocatalysis" evidence="13">
    <location>
        <position position="496"/>
    </location>
</feature>
<reference evidence="15 16" key="1">
    <citation type="journal article" date="2018" name="Sci. Rep.">
        <title>Genomic signatures of local adaptation to the degree of environmental predictability in rotifers.</title>
        <authorList>
            <person name="Franch-Gras L."/>
            <person name="Hahn C."/>
            <person name="Garcia-Roger E.M."/>
            <person name="Carmona M.J."/>
            <person name="Serra M."/>
            <person name="Gomez A."/>
        </authorList>
    </citation>
    <scope>NUCLEOTIDE SEQUENCE [LARGE SCALE GENOMIC DNA]</scope>
    <source>
        <strain evidence="15">HYR1</strain>
    </source>
</reference>
<dbReference type="NCBIfam" id="TIGR00163">
    <property type="entry name" value="PS_decarb"/>
    <property type="match status" value="1"/>
</dbReference>
<dbReference type="PANTHER" id="PTHR10067:SF6">
    <property type="entry name" value="PHOSPHATIDYLSERINE DECARBOXYLASE PROENZYME, MITOCHONDRIAL"/>
    <property type="match status" value="1"/>
</dbReference>
<comment type="caution">
    <text evidence="15">The sequence shown here is derived from an EMBL/GenBank/DDBJ whole genome shotgun (WGS) entry which is preliminary data.</text>
</comment>
<feature type="active site" description="Charge relay system; for autoendoproteolytic cleavage activity" evidence="13">
    <location>
        <position position="379"/>
    </location>
</feature>
<keyword evidence="9 13" id="KW-0456">Lyase</keyword>
<dbReference type="HAMAP" id="MF_03208">
    <property type="entry name" value="PS_decarb_PSD_B_type1_euk"/>
    <property type="match status" value="1"/>
</dbReference>
<keyword evidence="3 13" id="KW-0812">Transmembrane</keyword>
<feature type="topological domain" description="Mitochondrial intermembrane" evidence="13">
    <location>
        <begin position="166"/>
        <end position="533"/>
    </location>
</feature>
<comment type="cofactor">
    <cofactor evidence="13">
        <name>pyruvate</name>
        <dbReference type="ChEBI" id="CHEBI:15361"/>
    </cofactor>
    <text evidence="13">Binds 1 pyruvoyl group covalently per subunit.</text>
</comment>
<keyword evidence="13" id="KW-0865">Zymogen</keyword>
<dbReference type="STRING" id="10195.A0A3M7QN52"/>
<evidence type="ECO:0000256" key="3">
    <source>
        <dbReference type="ARBA" id="ARBA00022692"/>
    </source>
</evidence>
<dbReference type="InterPro" id="IPR003817">
    <property type="entry name" value="PS_Dcarbxylase"/>
</dbReference>
<comment type="catalytic activity">
    <reaction evidence="13">
        <text>a 1,2-diacyl-sn-glycero-3-phospho-L-serine + H(+) = a 1,2-diacyl-sn-glycero-3-phosphoethanolamine + CO2</text>
        <dbReference type="Rhea" id="RHEA:20828"/>
        <dbReference type="ChEBI" id="CHEBI:15378"/>
        <dbReference type="ChEBI" id="CHEBI:16526"/>
        <dbReference type="ChEBI" id="CHEBI:57262"/>
        <dbReference type="ChEBI" id="CHEBI:64612"/>
        <dbReference type="EC" id="4.1.1.65"/>
    </reaction>
</comment>
<dbReference type="GO" id="GO:0006646">
    <property type="term" value="P:phosphatidylethanolamine biosynthetic process"/>
    <property type="evidence" value="ECO:0007669"/>
    <property type="project" value="UniProtKB-UniRule"/>
</dbReference>
<dbReference type="GO" id="GO:0004609">
    <property type="term" value="F:phosphatidylserine decarboxylase activity"/>
    <property type="evidence" value="ECO:0007669"/>
    <property type="project" value="UniProtKB-UniRule"/>
</dbReference>
<accession>A0A3M7QN52</accession>
<keyword evidence="16" id="KW-1185">Reference proteome</keyword>
<evidence type="ECO:0000256" key="12">
    <source>
        <dbReference type="ARBA" id="ARBA00045136"/>
    </source>
</evidence>
<keyword evidence="8 13" id="KW-0594">Phospholipid biosynthesis</keyword>
<dbReference type="PANTHER" id="PTHR10067">
    <property type="entry name" value="PHOSPHATIDYLSERINE DECARBOXYLASE"/>
    <property type="match status" value="1"/>
</dbReference>
<feature type="active site" description="Charge relay system; for autoendoproteolytic cleavage activity" evidence="13">
    <location>
        <position position="293"/>
    </location>
</feature>
<feature type="active site" description="Charge relay system; for autoendoproteolytic cleavage activity" evidence="13">
    <location>
        <position position="496"/>
    </location>
</feature>
<evidence type="ECO:0000313" key="16">
    <source>
        <dbReference type="Proteomes" id="UP000276133"/>
    </source>
</evidence>
<keyword evidence="7 13" id="KW-0472">Membrane</keyword>
<dbReference type="GO" id="GO:0005743">
    <property type="term" value="C:mitochondrial inner membrane"/>
    <property type="evidence" value="ECO:0007669"/>
    <property type="project" value="UniProtKB-SubCell"/>
</dbReference>
<dbReference type="Pfam" id="PF02666">
    <property type="entry name" value="PS_Dcarbxylase"/>
    <property type="match status" value="1"/>
</dbReference>